<evidence type="ECO:0000313" key="2">
    <source>
        <dbReference type="EMBL" id="PLX19661.1"/>
    </source>
</evidence>
<name>A0A2N5ZM10_MUIH1</name>
<reference evidence="2 3" key="1">
    <citation type="submission" date="2017-11" db="EMBL/GenBank/DDBJ databases">
        <title>Genome-resolved metagenomics identifies genetic mobility, metabolic interactions, and unexpected diversity in perchlorate-reducing communities.</title>
        <authorList>
            <person name="Barnum T.P."/>
            <person name="Figueroa I.A."/>
            <person name="Carlstrom C.I."/>
            <person name="Lucas L.N."/>
            <person name="Engelbrektson A.L."/>
            <person name="Coates J.D."/>
        </authorList>
    </citation>
    <scope>NUCLEOTIDE SEQUENCE [LARGE SCALE GENOMIC DNA]</scope>
    <source>
        <strain evidence="2">BM706</strain>
    </source>
</reference>
<sequence length="306" mass="34183">MYNIRMNVIGIGTAACDYVGIIPHYPRLDDKIKMEHLEIQGGGPVATALVTLSRLGIKTFYAGVLGDDNFGDFILKNLHENNINTDFVQIEKGIRSPFAFCVAHVENGKRSVFSIKGDKMEPDLSDDYLKNIIETADFFHIDGSVPDLSMEVLRQRKNIPVMIDLGAIKPKILDIMPLCEYRIASYQFAREFTGNDKPDIKSFLVDIFDKNTILSGITLGEHGSTFYDGKAFLHIDSFKVEKIKDTTGCGDVFHGAFIYGLLMGWETKKIGRFSSFMAAEKAKHLGGQKGIPKLKDIDLKNIFKSV</sequence>
<feature type="domain" description="Carbohydrate kinase PfkB" evidence="1">
    <location>
        <begin position="29"/>
        <end position="293"/>
    </location>
</feature>
<protein>
    <recommendedName>
        <fullName evidence="1">Carbohydrate kinase PfkB domain-containing protein</fullName>
    </recommendedName>
</protein>
<dbReference type="PROSITE" id="PS51257">
    <property type="entry name" value="PROKAR_LIPOPROTEIN"/>
    <property type="match status" value="1"/>
</dbReference>
<dbReference type="EMBL" id="PKTG01000023">
    <property type="protein sequence ID" value="PLX19661.1"/>
    <property type="molecule type" value="Genomic_DNA"/>
</dbReference>
<dbReference type="AlphaFoldDB" id="A0A2N5ZM10"/>
<evidence type="ECO:0000259" key="1">
    <source>
        <dbReference type="Pfam" id="PF00294"/>
    </source>
</evidence>
<evidence type="ECO:0000313" key="3">
    <source>
        <dbReference type="Proteomes" id="UP000234857"/>
    </source>
</evidence>
<dbReference type="PANTHER" id="PTHR42774:SF3">
    <property type="entry name" value="KETOHEXOKINASE"/>
    <property type="match status" value="1"/>
</dbReference>
<organism evidence="2 3">
    <name type="scientific">Muiribacterium halophilum</name>
    <dbReference type="NCBI Taxonomy" id="2053465"/>
    <lineage>
        <taxon>Bacteria</taxon>
        <taxon>Candidatus Muiribacteriota</taxon>
        <taxon>Candidatus Muiribacteriia</taxon>
        <taxon>Candidatus Muiribacteriales</taxon>
        <taxon>Candidatus Muiribacteriaceae</taxon>
        <taxon>Candidatus Muiribacterium</taxon>
    </lineage>
</organism>
<dbReference type="InterPro" id="IPR011611">
    <property type="entry name" value="PfkB_dom"/>
</dbReference>
<accession>A0A2N5ZM10</accession>
<dbReference type="InterPro" id="IPR052562">
    <property type="entry name" value="Ketohexokinase-related"/>
</dbReference>
<dbReference type="Pfam" id="PF00294">
    <property type="entry name" value="PfkB"/>
    <property type="match status" value="1"/>
</dbReference>
<dbReference type="Proteomes" id="UP000234857">
    <property type="component" value="Unassembled WGS sequence"/>
</dbReference>
<gene>
    <name evidence="2" type="ORF">C0601_01245</name>
</gene>
<dbReference type="Gene3D" id="3.40.1190.20">
    <property type="match status" value="1"/>
</dbReference>
<proteinExistence type="predicted"/>
<dbReference type="SUPFAM" id="SSF53613">
    <property type="entry name" value="Ribokinase-like"/>
    <property type="match status" value="1"/>
</dbReference>
<dbReference type="PANTHER" id="PTHR42774">
    <property type="entry name" value="PHOSPHOTRANSFERASE SYSTEM TRANSPORT PROTEIN"/>
    <property type="match status" value="1"/>
</dbReference>
<dbReference type="InterPro" id="IPR029056">
    <property type="entry name" value="Ribokinase-like"/>
</dbReference>
<comment type="caution">
    <text evidence="2">The sequence shown here is derived from an EMBL/GenBank/DDBJ whole genome shotgun (WGS) entry which is preliminary data.</text>
</comment>